<evidence type="ECO:0000256" key="2">
    <source>
        <dbReference type="ARBA" id="ARBA00023242"/>
    </source>
</evidence>
<feature type="region of interest" description="Disordered" evidence="3">
    <location>
        <begin position="145"/>
        <end position="287"/>
    </location>
</feature>
<evidence type="ECO:0000313" key="5">
    <source>
        <dbReference type="EMBL" id="RMY43985.1"/>
    </source>
</evidence>
<sequence length="287" mass="30407">MGTGPSMSSGFVAAGSGGGGGNGDEASANNNNNNNYTTNSQQDSVWAEAQRKIDATRQHSSLMGSKPRLGEQEGGKSLYETLQANKAAKQEAFDEATRFRNQFRSLDEDEVEFLDSVLESTRTQEAEVKKETREQLDAFRKLQEDAEKKAVAGQDGEDAGDVGTADAETSWALGPRKRKKGKERGGVLGGIKLRKAESGEVGDGGGRAKATSSSPPKEDKDGKDIEASFRTPAESKSPEQAERSSSAPTKQDAGKTVTHGPQPVEPKSAAQPPPSLGLVAYSSDEED</sequence>
<organism evidence="5 6">
    <name type="scientific">Hortaea werneckii</name>
    <name type="common">Black yeast</name>
    <name type="synonym">Cladosporium werneckii</name>
    <dbReference type="NCBI Taxonomy" id="91943"/>
    <lineage>
        <taxon>Eukaryota</taxon>
        <taxon>Fungi</taxon>
        <taxon>Dikarya</taxon>
        <taxon>Ascomycota</taxon>
        <taxon>Pezizomycotina</taxon>
        <taxon>Dothideomycetes</taxon>
        <taxon>Dothideomycetidae</taxon>
        <taxon>Mycosphaerellales</taxon>
        <taxon>Teratosphaeriaceae</taxon>
        <taxon>Hortaea</taxon>
    </lineage>
</organism>
<dbReference type="InterPro" id="IPR039845">
    <property type="entry name" value="FAM192A"/>
</dbReference>
<dbReference type="EMBL" id="QWIP01001714">
    <property type="protein sequence ID" value="RMY43985.1"/>
    <property type="molecule type" value="Genomic_DNA"/>
</dbReference>
<evidence type="ECO:0000256" key="1">
    <source>
        <dbReference type="ARBA" id="ARBA00004123"/>
    </source>
</evidence>
<evidence type="ECO:0000259" key="4">
    <source>
        <dbReference type="Pfam" id="PF10187"/>
    </source>
</evidence>
<keyword evidence="2" id="KW-0539">Nucleus</keyword>
<dbReference type="VEuPathDB" id="FungiDB:BTJ68_02721"/>
<dbReference type="PANTHER" id="PTHR13495:SF0">
    <property type="entry name" value="PSME3-INTERACTING PROTEIN"/>
    <property type="match status" value="1"/>
</dbReference>
<accession>A0A3M7BVV9</accession>
<dbReference type="Proteomes" id="UP000269276">
    <property type="component" value="Unassembled WGS sequence"/>
</dbReference>
<dbReference type="Pfam" id="PF10187">
    <property type="entry name" value="FAM192A_Fyv6_N"/>
    <property type="match status" value="1"/>
</dbReference>
<dbReference type="AlphaFoldDB" id="A0A3M7BVV9"/>
<comment type="caution">
    <text evidence="5">The sequence shown here is derived from an EMBL/GenBank/DDBJ whole genome shotgun (WGS) entry which is preliminary data.</text>
</comment>
<comment type="subcellular location">
    <subcellularLocation>
        <location evidence="1">Nucleus</location>
    </subcellularLocation>
</comment>
<dbReference type="InterPro" id="IPR019331">
    <property type="entry name" value="FAM192A/Fyv6_N"/>
</dbReference>
<evidence type="ECO:0000256" key="3">
    <source>
        <dbReference type="SAM" id="MobiDB-lite"/>
    </source>
</evidence>
<reference evidence="5 6" key="1">
    <citation type="journal article" date="2018" name="BMC Genomics">
        <title>Genomic evidence for intraspecific hybridization in a clonal and extremely halotolerant yeast.</title>
        <authorList>
            <person name="Gostincar C."/>
            <person name="Stajich J.E."/>
            <person name="Zupancic J."/>
            <person name="Zalar P."/>
            <person name="Gunde-Cimerman N."/>
        </authorList>
    </citation>
    <scope>NUCLEOTIDE SEQUENCE [LARGE SCALE GENOMIC DNA]</scope>
    <source>
        <strain evidence="5 6">EXF-2682</strain>
    </source>
</reference>
<gene>
    <name evidence="5" type="ORF">D0863_16282</name>
</gene>
<dbReference type="GO" id="GO:0005634">
    <property type="term" value="C:nucleus"/>
    <property type="evidence" value="ECO:0007669"/>
    <property type="project" value="UniProtKB-SubCell"/>
</dbReference>
<feature type="domain" description="FAM192A/Fyv6 N-terminal" evidence="4">
    <location>
        <begin position="38"/>
        <end position="140"/>
    </location>
</feature>
<dbReference type="PANTHER" id="PTHR13495">
    <property type="entry name" value="NEFA-INTERACTING NUCLEAR PROTEIN NIP30"/>
    <property type="match status" value="1"/>
</dbReference>
<feature type="compositionally biased region" description="Basic and acidic residues" evidence="3">
    <location>
        <begin position="216"/>
        <end position="227"/>
    </location>
</feature>
<feature type="region of interest" description="Disordered" evidence="3">
    <location>
        <begin position="1"/>
        <end position="76"/>
    </location>
</feature>
<name>A0A3M7BVV9_HORWE</name>
<dbReference type="OrthoDB" id="75807at2759"/>
<evidence type="ECO:0000313" key="6">
    <source>
        <dbReference type="Proteomes" id="UP000269276"/>
    </source>
</evidence>
<protein>
    <recommendedName>
        <fullName evidence="4">FAM192A/Fyv6 N-terminal domain-containing protein</fullName>
    </recommendedName>
</protein>
<proteinExistence type="predicted"/>
<feature type="compositionally biased region" description="Low complexity" evidence="3">
    <location>
        <begin position="24"/>
        <end position="35"/>
    </location>
</feature>